<organism evidence="1 2">
    <name type="scientific">Rickettsia felis str. Pedreira</name>
    <dbReference type="NCBI Taxonomy" id="1359196"/>
    <lineage>
        <taxon>Bacteria</taxon>
        <taxon>Pseudomonadati</taxon>
        <taxon>Pseudomonadota</taxon>
        <taxon>Alphaproteobacteria</taxon>
        <taxon>Rickettsiales</taxon>
        <taxon>Rickettsiaceae</taxon>
        <taxon>Rickettsieae</taxon>
        <taxon>Rickettsia</taxon>
        <taxon>spotted fever group</taxon>
    </lineage>
</organism>
<comment type="caution">
    <text evidence="1">The sequence shown here is derived from an EMBL/GenBank/DDBJ whole genome shotgun (WGS) entry which is preliminary data.</text>
</comment>
<dbReference type="EMBL" id="LANQ01000001">
    <property type="protein sequence ID" value="KJV58983.1"/>
    <property type="molecule type" value="Genomic_DNA"/>
</dbReference>
<evidence type="ECO:0000313" key="1">
    <source>
        <dbReference type="EMBL" id="KJV58983.1"/>
    </source>
</evidence>
<dbReference type="Proteomes" id="UP000033475">
    <property type="component" value="Unassembled WGS sequence"/>
</dbReference>
<proteinExistence type="predicted"/>
<name>A0A0F3MT69_RICFI</name>
<reference evidence="1 2" key="1">
    <citation type="submission" date="2015-01" db="EMBL/GenBank/DDBJ databases">
        <title>Genome Sequencing of Rickettsiales.</title>
        <authorList>
            <person name="Daugherty S.C."/>
            <person name="Su Q."/>
            <person name="Abolude K."/>
            <person name="Beier-Sexton M."/>
            <person name="Carlyon J.A."/>
            <person name="Carter R."/>
            <person name="Day N.P."/>
            <person name="Dumler S.J."/>
            <person name="Dyachenko V."/>
            <person name="Godinez A."/>
            <person name="Kurtti T.J."/>
            <person name="Lichay M."/>
            <person name="Mullins K.E."/>
            <person name="Ott S."/>
            <person name="Pappas-Brown V."/>
            <person name="Paris D.H."/>
            <person name="Patel P."/>
            <person name="Richards A.L."/>
            <person name="Sadzewicz L."/>
            <person name="Sears K."/>
            <person name="Seidman D."/>
            <person name="Sengamalay N."/>
            <person name="Stenos J."/>
            <person name="Tallon L.J."/>
            <person name="Vincent G."/>
            <person name="Fraser C.M."/>
            <person name="Munderloh U."/>
            <person name="Dunning-Hotopp J.C."/>
        </authorList>
    </citation>
    <scope>NUCLEOTIDE SEQUENCE [LARGE SCALE GENOMIC DNA]</scope>
    <source>
        <strain evidence="1 2">Pedreira</strain>
    </source>
</reference>
<sequence>MGINFIRGTGLVIIDLRIFNNFYTQNVFITSLRGKTVSFVRPQSQDT</sequence>
<gene>
    <name evidence="1" type="ORF">RFEPED_1378</name>
</gene>
<protein>
    <submittedName>
        <fullName evidence="1">Uncharacterized protein</fullName>
    </submittedName>
</protein>
<evidence type="ECO:0000313" key="2">
    <source>
        <dbReference type="Proteomes" id="UP000033475"/>
    </source>
</evidence>
<accession>A0A0F3MT69</accession>
<dbReference type="AlphaFoldDB" id="A0A0F3MT69"/>